<dbReference type="EMBL" id="HBHW01015096">
    <property type="protein sequence ID" value="CAE0043632.1"/>
    <property type="molecule type" value="Transcribed_RNA"/>
</dbReference>
<gene>
    <name evidence="1" type="ORF">RMAR00112_LOCUS11605</name>
</gene>
<dbReference type="AlphaFoldDB" id="A0A7S3EBH1"/>
<evidence type="ECO:0000313" key="1">
    <source>
        <dbReference type="EMBL" id="CAE0043632.1"/>
    </source>
</evidence>
<accession>A0A7S3EBH1</accession>
<sequence length="119" mass="13380">MLAVICCLALKPSAYSARGKTTRKKLWGKRYRDNAITLFLPFQSAYPADTAAFFPGKRRKAFCSFGECRPALRQAHSSCSVKKRKESVRRAKPVRVPGEVVEHFAEQESTLEQDTSAHC</sequence>
<protein>
    <submittedName>
        <fullName evidence="1">Uncharacterized protein</fullName>
    </submittedName>
</protein>
<name>A0A7S3EBH1_9RHOD</name>
<reference evidence="1" key="1">
    <citation type="submission" date="2021-01" db="EMBL/GenBank/DDBJ databases">
        <authorList>
            <person name="Corre E."/>
            <person name="Pelletier E."/>
            <person name="Niang G."/>
            <person name="Scheremetjew M."/>
            <person name="Finn R."/>
            <person name="Kale V."/>
            <person name="Holt S."/>
            <person name="Cochrane G."/>
            <person name="Meng A."/>
            <person name="Brown T."/>
            <person name="Cohen L."/>
        </authorList>
    </citation>
    <scope>NUCLEOTIDE SEQUENCE</scope>
    <source>
        <strain evidence="1">CCMP 769</strain>
    </source>
</reference>
<organism evidence="1">
    <name type="scientific">Rhodosorus marinus</name>
    <dbReference type="NCBI Taxonomy" id="101924"/>
    <lineage>
        <taxon>Eukaryota</taxon>
        <taxon>Rhodophyta</taxon>
        <taxon>Stylonematophyceae</taxon>
        <taxon>Stylonematales</taxon>
        <taxon>Stylonemataceae</taxon>
        <taxon>Rhodosorus</taxon>
    </lineage>
</organism>
<proteinExistence type="predicted"/>